<proteinExistence type="predicted"/>
<evidence type="ECO:0000313" key="1">
    <source>
        <dbReference type="EMBL" id="AEW03960.1"/>
    </source>
</evidence>
<keyword evidence="2" id="KW-1185">Reference proteome</keyword>
<name>G8TY53_SULAD</name>
<dbReference type="KEGG" id="sap:Sulac_0393"/>
<dbReference type="HOGENOM" id="CLU_1694610_0_0_9"/>
<reference evidence="2" key="1">
    <citation type="submission" date="2011-12" db="EMBL/GenBank/DDBJ databases">
        <title>The complete genome of chromosome of Sulfobacillus acidophilus DSM 10332.</title>
        <authorList>
            <person name="Lucas S."/>
            <person name="Han J."/>
            <person name="Lapidus A."/>
            <person name="Bruce D."/>
            <person name="Goodwin L."/>
            <person name="Pitluck S."/>
            <person name="Peters L."/>
            <person name="Kyrpides N."/>
            <person name="Mavromatis K."/>
            <person name="Ivanova N."/>
            <person name="Mikhailova N."/>
            <person name="Chertkov O."/>
            <person name="Saunders E."/>
            <person name="Detter J.C."/>
            <person name="Tapia R."/>
            <person name="Han C."/>
            <person name="Land M."/>
            <person name="Hauser L."/>
            <person name="Markowitz V."/>
            <person name="Cheng J.-F."/>
            <person name="Hugenholtz P."/>
            <person name="Woyke T."/>
            <person name="Wu D."/>
            <person name="Pukall R."/>
            <person name="Gehrich-Schroeter G."/>
            <person name="Schneider S."/>
            <person name="Klenk H.-P."/>
            <person name="Eisen J.A."/>
        </authorList>
    </citation>
    <scope>NUCLEOTIDE SEQUENCE [LARGE SCALE GENOMIC DNA]</scope>
    <source>
        <strain evidence="2">ATCC 700253 / DSM 10332 / NAL</strain>
    </source>
</reference>
<sequence length="155" mass="17456">MNTFLRLEKDKNGRHLVAQTSVHGDVMAELYPPDSRTVRFIHPRGDEDYGIVRETLPDHQWEIWSQTGDHLLFTEQPEHELRGEFLDKIWCCPQCRSALGPGNAQEVFSGVRIATFRCVNPACFLCQNGTVLVIPKDLDVAGGRHIPVVAAMQCS</sequence>
<dbReference type="STRING" id="679936.Sulac_0393"/>
<gene>
    <name evidence="1" type="ordered locus">Sulac_0393</name>
</gene>
<dbReference type="AlphaFoldDB" id="G8TY53"/>
<evidence type="ECO:0000313" key="2">
    <source>
        <dbReference type="Proteomes" id="UP000005439"/>
    </source>
</evidence>
<protein>
    <submittedName>
        <fullName evidence="1">Uncharacterized protein</fullName>
    </submittedName>
</protein>
<accession>G8TY53</accession>
<organism evidence="1 2">
    <name type="scientific">Sulfobacillus acidophilus (strain ATCC 700253 / DSM 10332 / NAL)</name>
    <dbReference type="NCBI Taxonomy" id="679936"/>
    <lineage>
        <taxon>Bacteria</taxon>
        <taxon>Bacillati</taxon>
        <taxon>Bacillota</taxon>
        <taxon>Clostridia</taxon>
        <taxon>Eubacteriales</taxon>
        <taxon>Clostridiales Family XVII. Incertae Sedis</taxon>
        <taxon>Sulfobacillus</taxon>
    </lineage>
</organism>
<reference evidence="1 2" key="2">
    <citation type="journal article" date="2012" name="Stand. Genomic Sci.">
        <title>Complete genome sequence of the moderately thermophilic mineral-sulfide-oxidizing firmicute Sulfobacillus acidophilus type strain (NAL(T)).</title>
        <authorList>
            <person name="Anderson I."/>
            <person name="Chertkov O."/>
            <person name="Chen A."/>
            <person name="Saunders E."/>
            <person name="Lapidus A."/>
            <person name="Nolan M."/>
            <person name="Lucas S."/>
            <person name="Hammon N."/>
            <person name="Deshpande S."/>
            <person name="Cheng J.F."/>
            <person name="Han C."/>
            <person name="Tapia R."/>
            <person name="Goodwin L.A."/>
            <person name="Pitluck S."/>
            <person name="Liolios K."/>
            <person name="Pagani I."/>
            <person name="Ivanova N."/>
            <person name="Mikhailova N."/>
            <person name="Pati A."/>
            <person name="Palaniappan K."/>
            <person name="Land M."/>
            <person name="Pan C."/>
            <person name="Rohde M."/>
            <person name="Pukall R."/>
            <person name="Goker M."/>
            <person name="Detter J.C."/>
            <person name="Woyke T."/>
            <person name="Bristow J."/>
            <person name="Eisen J.A."/>
            <person name="Markowitz V."/>
            <person name="Hugenholtz P."/>
            <person name="Kyrpides N.C."/>
            <person name="Klenk H.P."/>
            <person name="Mavromatis K."/>
        </authorList>
    </citation>
    <scope>NUCLEOTIDE SEQUENCE [LARGE SCALE GENOMIC DNA]</scope>
    <source>
        <strain evidence="2">ATCC 700253 / DSM 10332 / NAL</strain>
    </source>
</reference>
<dbReference type="Proteomes" id="UP000005439">
    <property type="component" value="Chromosome"/>
</dbReference>
<dbReference type="EMBL" id="CP003179">
    <property type="protein sequence ID" value="AEW03960.1"/>
    <property type="molecule type" value="Genomic_DNA"/>
</dbReference>